<dbReference type="GO" id="GO:0046872">
    <property type="term" value="F:metal ion binding"/>
    <property type="evidence" value="ECO:0007669"/>
    <property type="project" value="UniProtKB-UniRule"/>
</dbReference>
<dbReference type="EMBL" id="PEDM01000019">
    <property type="protein sequence ID" value="PIC04571.1"/>
    <property type="molecule type" value="Genomic_DNA"/>
</dbReference>
<evidence type="ECO:0000259" key="10">
    <source>
        <dbReference type="PROSITE" id="PS51918"/>
    </source>
</evidence>
<dbReference type="InterPro" id="IPR058240">
    <property type="entry name" value="rSAM_sf"/>
</dbReference>
<dbReference type="PROSITE" id="PS51918">
    <property type="entry name" value="RADICAL_SAM"/>
    <property type="match status" value="1"/>
</dbReference>
<dbReference type="PANTHER" id="PTHR13932">
    <property type="entry name" value="COPROPORPHYRINIGEN III OXIDASE"/>
    <property type="match status" value="1"/>
</dbReference>
<evidence type="ECO:0000256" key="9">
    <source>
        <dbReference type="RuleBase" id="RU364116"/>
    </source>
</evidence>
<gene>
    <name evidence="11" type="ORF">CS060_09335</name>
</gene>
<evidence type="ECO:0000256" key="3">
    <source>
        <dbReference type="ARBA" id="ARBA00022617"/>
    </source>
</evidence>
<dbReference type="InterPro" id="IPR034505">
    <property type="entry name" value="Coproporphyrinogen-III_oxidase"/>
</dbReference>
<dbReference type="InterPro" id="IPR010723">
    <property type="entry name" value="HemN_C"/>
</dbReference>
<evidence type="ECO:0000313" key="12">
    <source>
        <dbReference type="Proteomes" id="UP000230559"/>
    </source>
</evidence>
<proteinExistence type="inferred from homology"/>
<accession>A0A2G5RPH8</accession>
<keyword evidence="7 9" id="KW-0411">Iron-sulfur</keyword>
<keyword evidence="9" id="KW-0004">4Fe-4S</keyword>
<dbReference type="Pfam" id="PF06969">
    <property type="entry name" value="HemN_C"/>
    <property type="match status" value="1"/>
</dbReference>
<dbReference type="GO" id="GO:0051539">
    <property type="term" value="F:4 iron, 4 sulfur cluster binding"/>
    <property type="evidence" value="ECO:0007669"/>
    <property type="project" value="UniProtKB-UniRule"/>
</dbReference>
<keyword evidence="4 9" id="KW-0949">S-adenosyl-L-methionine</keyword>
<dbReference type="SFLD" id="SFLDS00029">
    <property type="entry name" value="Radical_SAM"/>
    <property type="match status" value="1"/>
</dbReference>
<dbReference type="SFLD" id="SFLDF00562">
    <property type="entry name" value="HemN-like__clustered_with_heat"/>
    <property type="match status" value="1"/>
</dbReference>
<dbReference type="GO" id="GO:0004109">
    <property type="term" value="F:coproporphyrinogen oxidase activity"/>
    <property type="evidence" value="ECO:0007669"/>
    <property type="project" value="InterPro"/>
</dbReference>
<comment type="caution">
    <text evidence="11">The sequence shown here is derived from an EMBL/GenBank/DDBJ whole genome shotgun (WGS) entry which is preliminary data.</text>
</comment>
<dbReference type="SMART" id="SM00729">
    <property type="entry name" value="Elp3"/>
    <property type="match status" value="1"/>
</dbReference>
<dbReference type="InterPro" id="IPR006638">
    <property type="entry name" value="Elp3/MiaA/NifB-like_rSAM"/>
</dbReference>
<dbReference type="Proteomes" id="UP000230559">
    <property type="component" value="Unassembled WGS sequence"/>
</dbReference>
<dbReference type="Gene3D" id="3.20.20.70">
    <property type="entry name" value="Aldolase class I"/>
    <property type="match status" value="1"/>
</dbReference>
<evidence type="ECO:0000256" key="1">
    <source>
        <dbReference type="ARBA" id="ARBA00006100"/>
    </source>
</evidence>
<feature type="domain" description="Radical SAM core" evidence="10">
    <location>
        <begin position="1"/>
        <end position="236"/>
    </location>
</feature>
<dbReference type="InterPro" id="IPR004559">
    <property type="entry name" value="HemW-like"/>
</dbReference>
<evidence type="ECO:0000256" key="8">
    <source>
        <dbReference type="ARBA" id="ARBA00023186"/>
    </source>
</evidence>
<evidence type="ECO:0000313" key="11">
    <source>
        <dbReference type="EMBL" id="PIC04571.1"/>
    </source>
</evidence>
<keyword evidence="9" id="KW-0963">Cytoplasm</keyword>
<dbReference type="Pfam" id="PF04055">
    <property type="entry name" value="Radical_SAM"/>
    <property type="match status" value="1"/>
</dbReference>
<evidence type="ECO:0000256" key="5">
    <source>
        <dbReference type="ARBA" id="ARBA00022723"/>
    </source>
</evidence>
<dbReference type="SFLD" id="SFLDG01082">
    <property type="entry name" value="B12-binding_domain_containing"/>
    <property type="match status" value="1"/>
</dbReference>
<reference evidence="11 12" key="1">
    <citation type="submission" date="2017-10" db="EMBL/GenBank/DDBJ databases">
        <title>Draft genome sequence of Anoxybacillus flavithermus KU2-6-11 from caldera Uzon (Russia:Kamchtka).</title>
        <authorList>
            <person name="Korzhuk A.V."/>
            <person name="Rozanov A.S."/>
            <person name="Bryanskaya A.V."/>
            <person name="Peltek S.E."/>
        </authorList>
    </citation>
    <scope>NUCLEOTIDE SEQUENCE [LARGE SCALE GENOMIC DNA]</scope>
    <source>
        <strain evidence="11 12">KU2-6_11</strain>
    </source>
</reference>
<keyword evidence="6 9" id="KW-0408">Iron</keyword>
<dbReference type="InterPro" id="IPR013785">
    <property type="entry name" value="Aldolase_TIM"/>
</dbReference>
<comment type="function">
    <text evidence="9">Probably acts as a heme chaperone, transferring heme to an unknown acceptor. Binds one molecule of heme per monomer, possibly covalently. Binds 1 [4Fe-4S] cluster. The cluster is coordinated with 3 cysteines and an exchangeable S-adenosyl-L-methionine.</text>
</comment>
<sequence length="383" mass="44157">MKQMIQAAYIHIPFCTHICHYCDFNKVFLHQQPVDAYIDALIIEMERTFERVPTPKLQTVFIGGGTPTSLTAKQLERLLRAIYRIVPLASNVEFTVEANPDGVSDEQLHVLKQWGVNRLSFGVQTFDNGLLQRIGRTHTKEAATETIERAHKLGFHNINIDLMYGLPTQTIDQLKETLRITFSLPIQHVSAYSLIIEPKTVFYNLMKKQTLPLPSQEEEAYMYEIIMDQMEQNGYEQYELSNYAQKGFDSRHNMTYWNNEYYYGFGAGAHSYMNGVRYVNAGPIKKYIQLIEQGQLPHVGEHVVSKEEQMEEHMFLGLRKIEGVNKNEFFIRYGKTVHDVFDEAIALQKQNGLLEETEEAIFLTHRGKLLGNEVFQSFLGVSS</sequence>
<evidence type="ECO:0000256" key="2">
    <source>
        <dbReference type="ARBA" id="ARBA00017228"/>
    </source>
</evidence>
<evidence type="ECO:0000256" key="4">
    <source>
        <dbReference type="ARBA" id="ARBA00022691"/>
    </source>
</evidence>
<evidence type="ECO:0000256" key="7">
    <source>
        <dbReference type="ARBA" id="ARBA00023014"/>
    </source>
</evidence>
<dbReference type="SUPFAM" id="SSF102114">
    <property type="entry name" value="Radical SAM enzymes"/>
    <property type="match status" value="1"/>
</dbReference>
<keyword evidence="5 9" id="KW-0479">Metal-binding</keyword>
<dbReference type="SFLD" id="SFLDG01065">
    <property type="entry name" value="anaerobic_coproporphyrinogen-I"/>
    <property type="match status" value="1"/>
</dbReference>
<protein>
    <recommendedName>
        <fullName evidence="2 9">Heme chaperone HemW</fullName>
    </recommendedName>
</protein>
<evidence type="ECO:0000256" key="6">
    <source>
        <dbReference type="ARBA" id="ARBA00023004"/>
    </source>
</evidence>
<dbReference type="SFLD" id="SFLDF00288">
    <property type="entry name" value="HemN-like__clustered_with_nucl"/>
    <property type="match status" value="1"/>
</dbReference>
<comment type="subcellular location">
    <subcellularLocation>
        <location evidence="9">Cytoplasm</location>
    </subcellularLocation>
</comment>
<dbReference type="CDD" id="cd01335">
    <property type="entry name" value="Radical_SAM"/>
    <property type="match status" value="1"/>
</dbReference>
<dbReference type="PANTHER" id="PTHR13932:SF5">
    <property type="entry name" value="RADICAL S-ADENOSYL METHIONINE DOMAIN-CONTAINING PROTEIN 1, MITOCHONDRIAL"/>
    <property type="match status" value="1"/>
</dbReference>
<name>A0A2G5RPH8_9BACL</name>
<dbReference type="GO" id="GO:0006779">
    <property type="term" value="P:porphyrin-containing compound biosynthetic process"/>
    <property type="evidence" value="ECO:0007669"/>
    <property type="project" value="InterPro"/>
</dbReference>
<dbReference type="AlphaFoldDB" id="A0A2G5RPH8"/>
<dbReference type="NCBIfam" id="TIGR00539">
    <property type="entry name" value="hemN_rel"/>
    <property type="match status" value="1"/>
</dbReference>
<organism evidence="11 12">
    <name type="scientific">Anoxybacillus flavithermus</name>
    <dbReference type="NCBI Taxonomy" id="33934"/>
    <lineage>
        <taxon>Bacteria</taxon>
        <taxon>Bacillati</taxon>
        <taxon>Bacillota</taxon>
        <taxon>Bacilli</taxon>
        <taxon>Bacillales</taxon>
        <taxon>Anoxybacillaceae</taxon>
        <taxon>Anoxybacillus</taxon>
    </lineage>
</organism>
<keyword evidence="8 9" id="KW-0143">Chaperone</keyword>
<dbReference type="GO" id="GO:0005737">
    <property type="term" value="C:cytoplasm"/>
    <property type="evidence" value="ECO:0007669"/>
    <property type="project" value="UniProtKB-SubCell"/>
</dbReference>
<keyword evidence="3 9" id="KW-0349">Heme</keyword>
<dbReference type="InterPro" id="IPR007197">
    <property type="entry name" value="rSAM"/>
</dbReference>
<comment type="similarity">
    <text evidence="1">Belongs to the anaerobic coproporphyrinogen-III oxidase family. HemW subfamily.</text>
</comment>